<dbReference type="InterPro" id="IPR050624">
    <property type="entry name" value="HTH-type_Tx_Regulator"/>
</dbReference>
<evidence type="ECO:0000256" key="1">
    <source>
        <dbReference type="ARBA" id="ARBA00023125"/>
    </source>
</evidence>
<dbReference type="PANTHER" id="PTHR43479:SF7">
    <property type="entry name" value="TETR-FAMILY TRANSCRIPTIONAL REGULATOR"/>
    <property type="match status" value="1"/>
</dbReference>
<feature type="domain" description="HTH tetR-type" evidence="3">
    <location>
        <begin position="5"/>
        <end position="65"/>
    </location>
</feature>
<protein>
    <submittedName>
        <fullName evidence="4">TetR/AcrR family transcriptional regulator C-terminal domain-containing protein</fullName>
    </submittedName>
</protein>
<gene>
    <name evidence="4" type="ORF">INF35_02080</name>
</gene>
<dbReference type="InterPro" id="IPR009057">
    <property type="entry name" value="Homeodomain-like_sf"/>
</dbReference>
<dbReference type="Proteomes" id="UP000768567">
    <property type="component" value="Unassembled WGS sequence"/>
</dbReference>
<dbReference type="PROSITE" id="PS50977">
    <property type="entry name" value="HTH_TETR_2"/>
    <property type="match status" value="1"/>
</dbReference>
<keyword evidence="1 2" id="KW-0238">DNA-binding</keyword>
<name>A0ABR9R0E8_9FIRM</name>
<keyword evidence="5" id="KW-1185">Reference proteome</keyword>
<dbReference type="RefSeq" id="WP_193499878.1">
    <property type="nucleotide sequence ID" value="NZ_JADCKC010000001.1"/>
</dbReference>
<evidence type="ECO:0000256" key="2">
    <source>
        <dbReference type="PROSITE-ProRule" id="PRU00335"/>
    </source>
</evidence>
<feature type="DNA-binding region" description="H-T-H motif" evidence="2">
    <location>
        <begin position="28"/>
        <end position="47"/>
    </location>
</feature>
<evidence type="ECO:0000259" key="3">
    <source>
        <dbReference type="PROSITE" id="PS50977"/>
    </source>
</evidence>
<comment type="caution">
    <text evidence="4">The sequence shown here is derived from an EMBL/GenBank/DDBJ whole genome shotgun (WGS) entry which is preliminary data.</text>
</comment>
<sequence>MGGANNTKNLLAESLQDLMRTHPLEKISVNDIVEHAGVGRNTFYYHFADKYDLVNWCFQKGIMQFLTESPSLGNWQSILEQLEQYFREHQVFYTNALSYTGQNNLRDYIQQFLSGVLVQRLREAQAMQGQKEELSESELRFAGNFLSGALMGILLPWVQSGMKGHIANCYNCLRSLCSGRMTQIFFAVPTEELPAFNAPEEDCTSR</sequence>
<dbReference type="PANTHER" id="PTHR43479">
    <property type="entry name" value="ACREF/ENVCD OPERON REPRESSOR-RELATED"/>
    <property type="match status" value="1"/>
</dbReference>
<reference evidence="4 5" key="1">
    <citation type="submission" date="2020-10" db="EMBL/GenBank/DDBJ databases">
        <title>ChiBAC.</title>
        <authorList>
            <person name="Zenner C."/>
            <person name="Hitch T.C.A."/>
            <person name="Clavel T."/>
        </authorList>
    </citation>
    <scope>NUCLEOTIDE SEQUENCE [LARGE SCALE GENOMIC DNA]</scope>
    <source>
        <strain evidence="4 5">DSM 109015</strain>
    </source>
</reference>
<accession>A0ABR9R0E8</accession>
<dbReference type="Gene3D" id="1.10.357.10">
    <property type="entry name" value="Tetracycline Repressor, domain 2"/>
    <property type="match status" value="1"/>
</dbReference>
<evidence type="ECO:0000313" key="4">
    <source>
        <dbReference type="EMBL" id="MBE5036579.1"/>
    </source>
</evidence>
<organism evidence="4 5">
    <name type="scientific">Gemmiger gallinarum</name>
    <dbReference type="NCBI Taxonomy" id="2779354"/>
    <lineage>
        <taxon>Bacteria</taxon>
        <taxon>Bacillati</taxon>
        <taxon>Bacillota</taxon>
        <taxon>Clostridia</taxon>
        <taxon>Eubacteriales</taxon>
        <taxon>Gemmiger</taxon>
    </lineage>
</organism>
<dbReference type="InterPro" id="IPR001647">
    <property type="entry name" value="HTH_TetR"/>
</dbReference>
<dbReference type="SUPFAM" id="SSF46689">
    <property type="entry name" value="Homeodomain-like"/>
    <property type="match status" value="1"/>
</dbReference>
<dbReference type="EMBL" id="JADCKC010000001">
    <property type="protein sequence ID" value="MBE5036579.1"/>
    <property type="molecule type" value="Genomic_DNA"/>
</dbReference>
<dbReference type="Pfam" id="PF00440">
    <property type="entry name" value="TetR_N"/>
    <property type="match status" value="1"/>
</dbReference>
<evidence type="ECO:0000313" key="5">
    <source>
        <dbReference type="Proteomes" id="UP000768567"/>
    </source>
</evidence>
<proteinExistence type="predicted"/>
<dbReference type="Pfam" id="PF14278">
    <property type="entry name" value="TetR_C_8"/>
    <property type="match status" value="1"/>
</dbReference>
<dbReference type="InterPro" id="IPR039532">
    <property type="entry name" value="TetR_C_Firmicutes"/>
</dbReference>